<evidence type="ECO:0000256" key="7">
    <source>
        <dbReference type="ARBA" id="ARBA00023270"/>
    </source>
</evidence>
<dbReference type="SUPFAM" id="SSF56276">
    <property type="entry name" value="S-adenosylmethionine decarboxylase"/>
    <property type="match status" value="1"/>
</dbReference>
<dbReference type="AlphaFoldDB" id="A0A8I1KKI2"/>
<organism evidence="10 11">
    <name type="scientific">Rhodomicrobium udaipurense</name>
    <dbReference type="NCBI Taxonomy" id="1202716"/>
    <lineage>
        <taxon>Bacteria</taxon>
        <taxon>Pseudomonadati</taxon>
        <taxon>Pseudomonadota</taxon>
        <taxon>Alphaproteobacteria</taxon>
        <taxon>Hyphomicrobiales</taxon>
        <taxon>Hyphomicrobiaceae</taxon>
        <taxon>Rhodomicrobium</taxon>
    </lineage>
</organism>
<dbReference type="UniPathway" id="UPA00331">
    <property type="reaction ID" value="UER00451"/>
</dbReference>
<dbReference type="InterPro" id="IPR016067">
    <property type="entry name" value="S-AdoMet_deCO2ase_core"/>
</dbReference>
<comment type="similarity">
    <text evidence="9">Belongs to the prokaryotic AdoMetDC family. Type 1 subfamily.</text>
</comment>
<feature type="site" description="Cleavage (non-hydrolytic); by autolysis" evidence="9">
    <location>
        <begin position="109"/>
        <end position="110"/>
    </location>
</feature>
<comment type="cofactor">
    <cofactor evidence="9">
        <name>pyruvate</name>
        <dbReference type="ChEBI" id="CHEBI:15361"/>
    </cofactor>
    <text evidence="9">Binds 1 pyruvoyl group covalently per subunit.</text>
</comment>
<keyword evidence="3 9" id="KW-0745">Spermidine biosynthesis</keyword>
<evidence type="ECO:0000256" key="5">
    <source>
        <dbReference type="ARBA" id="ARBA00023145"/>
    </source>
</evidence>
<name>A0A8I1KKI2_9HYPH</name>
<comment type="caution">
    <text evidence="10">The sequence shown here is derived from an EMBL/GenBank/DDBJ whole genome shotgun (WGS) entry which is preliminary data.</text>
</comment>
<sequence>MAFHDALFQLGMDLDRGSSTAQTEEKHALVVTHTDGEDRKDYFCERNGVRFAGTHLLVDVLNGTRLDDIDHIEQTFRRCIEVSGATLLHIHLHHFTPNGGVSGVAVLSESHISIHSWPEYGYAALDLFMCGHAKPHLAIEVLREAFEPDEIIVKEILRGQEAATQMKLAA</sequence>
<keyword evidence="9" id="KW-0949">S-adenosyl-L-methionine</keyword>
<dbReference type="Gene3D" id="3.60.90.10">
    <property type="entry name" value="S-adenosylmethionine decarboxylase"/>
    <property type="match status" value="1"/>
</dbReference>
<reference evidence="10 11" key="1">
    <citation type="submission" date="2020-12" db="EMBL/GenBank/DDBJ databases">
        <title>Revised draft genomes of Rhodomicrobium vannielii ATCC 17100 and Rhodomicrobium udaipurense JA643.</title>
        <authorList>
            <person name="Conners E.M."/>
            <person name="Davenport E.J."/>
            <person name="Bose A."/>
        </authorList>
    </citation>
    <scope>NUCLEOTIDE SEQUENCE [LARGE SCALE GENOMIC DNA]</scope>
    <source>
        <strain evidence="10 11">JA643</strain>
    </source>
</reference>
<comment type="pathway">
    <text evidence="9">Amine and polyamine biosynthesis; S-adenosylmethioninamine biosynthesis; S-adenosylmethioninamine from S-adenosyl-L-methionine: step 1/1.</text>
</comment>
<feature type="modified residue" description="Pyruvic acid (Ser); by autocatalysis" evidence="9">
    <location>
        <position position="110"/>
    </location>
</feature>
<dbReference type="InterPro" id="IPR003826">
    <property type="entry name" value="AdoMetDC_fam_prok"/>
</dbReference>
<dbReference type="RefSeq" id="WP_037233124.1">
    <property type="nucleotide sequence ID" value="NZ_JAEMUK010000078.1"/>
</dbReference>
<feature type="active site" description="Schiff-base intermediate with substrate; via pyruvic acid" evidence="9">
    <location>
        <position position="110"/>
    </location>
</feature>
<feature type="chain" id="PRO_5035028146" description="S-adenosylmethionine decarboxylase alpha chain" evidence="9">
    <location>
        <begin position="110"/>
        <end position="170"/>
    </location>
</feature>
<evidence type="ECO:0000256" key="3">
    <source>
        <dbReference type="ARBA" id="ARBA00023066"/>
    </source>
</evidence>
<evidence type="ECO:0000256" key="4">
    <source>
        <dbReference type="ARBA" id="ARBA00023115"/>
    </source>
</evidence>
<protein>
    <recommendedName>
        <fullName evidence="9">S-adenosylmethionine decarboxylase proenzyme</fullName>
        <shortName evidence="9">AdoMetDC</shortName>
        <shortName evidence="9">SAMDC</shortName>
        <ecNumber evidence="9">4.1.1.50</ecNumber>
    </recommendedName>
    <component>
        <recommendedName>
            <fullName evidence="9">S-adenosylmethionine decarboxylase beta chain</fullName>
        </recommendedName>
    </component>
    <component>
        <recommendedName>
            <fullName evidence="9">S-adenosylmethionine decarboxylase alpha chain</fullName>
        </recommendedName>
    </component>
</protein>
<keyword evidence="5 9" id="KW-0865">Zymogen</keyword>
<keyword evidence="2 9" id="KW-0068">Autocatalytic cleavage</keyword>
<evidence type="ECO:0000256" key="1">
    <source>
        <dbReference type="ARBA" id="ARBA00022793"/>
    </source>
</evidence>
<comment type="PTM">
    <text evidence="9">Is synthesized initially as an inactive proenzyme. Formation of the active enzyme involves a self-maturation process in which the active site pyruvoyl group is generated from an internal serine residue via an autocatalytic post-translational modification. Two non-identical subunits are generated from the proenzyme in this reaction, and the pyruvate is formed at the N-terminus of the alpha chain, which is derived from the carboxyl end of the proenzyme. The post-translation cleavage follows an unusual pathway, termed non-hydrolytic serinolysis, in which the side chain hydroxyl group of the serine supplies its oxygen atom to form the C-terminus of the beta chain, while the remainder of the serine residue undergoes an oxidative deamination to produce ammonia and the pyruvoyl group blocking the N-terminus of the alpha chain.</text>
</comment>
<keyword evidence="7 9" id="KW-0704">Schiff base</keyword>
<comment type="catalytic activity">
    <reaction evidence="9">
        <text>S-adenosyl-L-methionine + H(+) = S-adenosyl 3-(methylsulfanyl)propylamine + CO2</text>
        <dbReference type="Rhea" id="RHEA:15981"/>
        <dbReference type="ChEBI" id="CHEBI:15378"/>
        <dbReference type="ChEBI" id="CHEBI:16526"/>
        <dbReference type="ChEBI" id="CHEBI:57443"/>
        <dbReference type="ChEBI" id="CHEBI:59789"/>
        <dbReference type="EC" id="4.1.1.50"/>
    </reaction>
</comment>
<evidence type="ECO:0000256" key="9">
    <source>
        <dbReference type="HAMAP-Rule" id="MF_00464"/>
    </source>
</evidence>
<dbReference type="PANTHER" id="PTHR33866:SF2">
    <property type="entry name" value="S-ADENOSYLMETHIONINE DECARBOXYLASE PROENZYME"/>
    <property type="match status" value="1"/>
</dbReference>
<evidence type="ECO:0000256" key="2">
    <source>
        <dbReference type="ARBA" id="ARBA00022813"/>
    </source>
</evidence>
<dbReference type="PANTHER" id="PTHR33866">
    <property type="entry name" value="S-ADENOSYLMETHIONINE DECARBOXYLASE PROENZYME"/>
    <property type="match status" value="1"/>
</dbReference>
<feature type="active site" description="Proton donor; for catalytic activity" evidence="9">
    <location>
        <position position="130"/>
    </location>
</feature>
<keyword evidence="1 9" id="KW-0210">Decarboxylase</keyword>
<dbReference type="EC" id="4.1.1.50" evidence="9"/>
<dbReference type="Pfam" id="PF02675">
    <property type="entry name" value="AdoMet_dc"/>
    <property type="match status" value="1"/>
</dbReference>
<feature type="chain" id="PRO_5035028147" description="S-adenosylmethionine decarboxylase beta chain" evidence="9">
    <location>
        <begin position="1"/>
        <end position="109"/>
    </location>
</feature>
<dbReference type="GO" id="GO:0004014">
    <property type="term" value="F:adenosylmethionine decarboxylase activity"/>
    <property type="evidence" value="ECO:0007669"/>
    <property type="project" value="UniProtKB-UniRule"/>
</dbReference>
<evidence type="ECO:0000313" key="10">
    <source>
        <dbReference type="EMBL" id="MBJ7544196.1"/>
    </source>
</evidence>
<dbReference type="HAMAP" id="MF_00464">
    <property type="entry name" value="AdoMetDC_1"/>
    <property type="match status" value="1"/>
</dbReference>
<evidence type="ECO:0000256" key="6">
    <source>
        <dbReference type="ARBA" id="ARBA00023239"/>
    </source>
</evidence>
<keyword evidence="11" id="KW-1185">Reference proteome</keyword>
<dbReference type="GO" id="GO:0005829">
    <property type="term" value="C:cytosol"/>
    <property type="evidence" value="ECO:0007669"/>
    <property type="project" value="TreeGrafter"/>
</dbReference>
<dbReference type="EMBL" id="JAEMUK010000078">
    <property type="protein sequence ID" value="MBJ7544196.1"/>
    <property type="molecule type" value="Genomic_DNA"/>
</dbReference>
<proteinExistence type="inferred from homology"/>
<keyword evidence="6 9" id="KW-0456">Lyase</keyword>
<keyword evidence="4 9" id="KW-0620">Polyamine biosynthesis</keyword>
<dbReference type="NCBIfam" id="TIGR03330">
    <property type="entry name" value="SAM_DCase_Bsu"/>
    <property type="match status" value="1"/>
</dbReference>
<dbReference type="GO" id="GO:0008295">
    <property type="term" value="P:spermidine biosynthetic process"/>
    <property type="evidence" value="ECO:0007669"/>
    <property type="project" value="UniProtKB-UniRule"/>
</dbReference>
<gene>
    <name evidence="10" type="primary">speD</name>
    <name evidence="9" type="synonym">speH</name>
    <name evidence="10" type="ORF">JDN41_11640</name>
</gene>
<dbReference type="Proteomes" id="UP000623250">
    <property type="component" value="Unassembled WGS sequence"/>
</dbReference>
<feature type="active site" description="Proton acceptor; for processing activity" evidence="9">
    <location>
        <position position="115"/>
    </location>
</feature>
<comment type="subunit">
    <text evidence="9">Heterotetramer of two alpha and two beta chains arranged as a dimer of alpha/beta heterodimers.</text>
</comment>
<accession>A0A8I1KKI2</accession>
<evidence type="ECO:0000256" key="8">
    <source>
        <dbReference type="ARBA" id="ARBA00023317"/>
    </source>
</evidence>
<evidence type="ECO:0000313" key="11">
    <source>
        <dbReference type="Proteomes" id="UP000623250"/>
    </source>
</evidence>
<comment type="function">
    <text evidence="9">Catalyzes the decarboxylation of S-adenosylmethionine to S-adenosylmethioninamine (dcAdoMet), the propylamine donor required for the synthesis of the polyamines spermine and spermidine from the diamine putrescine.</text>
</comment>
<dbReference type="InterPro" id="IPR017716">
    <property type="entry name" value="S-AdoMet_deCOase_pro-enz"/>
</dbReference>
<keyword evidence="8 9" id="KW-0670">Pyruvate</keyword>